<evidence type="ECO:0000313" key="3">
    <source>
        <dbReference type="EMBL" id="CDG38604.1"/>
    </source>
</evidence>
<evidence type="ECO:0008006" key="5">
    <source>
        <dbReference type="Google" id="ProtNLM"/>
    </source>
</evidence>
<evidence type="ECO:0000256" key="1">
    <source>
        <dbReference type="SAM" id="MobiDB-lite"/>
    </source>
</evidence>
<dbReference type="EMBL" id="CBLX010000004">
    <property type="protein sequence ID" value="CDG38604.1"/>
    <property type="molecule type" value="Genomic_DNA"/>
</dbReference>
<dbReference type="AlphaFoldDB" id="A0A060QBS7"/>
<keyword evidence="2" id="KW-0732">Signal</keyword>
<evidence type="ECO:0000256" key="2">
    <source>
        <dbReference type="SAM" id="SignalP"/>
    </source>
</evidence>
<feature type="region of interest" description="Disordered" evidence="1">
    <location>
        <begin position="45"/>
        <end position="64"/>
    </location>
</feature>
<accession>A0A060QBS7</accession>
<sequence length="64" mass="6288">MTTASFLRTGALAVMLALPALGLTACNTVDGAGRDVSSIGHDVSRGAGATQGAIHNSVPQAATH</sequence>
<reference evidence="3 4" key="1">
    <citation type="journal article" date="2014" name="Genome Biol. Evol.">
        <title>Acetic acid bacteria genomes reveal functional traits for adaptation to life in insect guts.</title>
        <authorList>
            <person name="Chouaia B."/>
            <person name="Gaiarsa S."/>
            <person name="Crotti E."/>
            <person name="Comandatore F."/>
            <person name="Degli Esposti M."/>
            <person name="Ricci I."/>
            <person name="Alma A."/>
            <person name="Favia G."/>
            <person name="Bandi C."/>
            <person name="Daffonchio D."/>
        </authorList>
    </citation>
    <scope>NUCLEOTIDE SEQUENCE [LARGE SCALE GENOMIC DNA]</scope>
    <source>
        <strain evidence="3 4">SF2.1</strain>
    </source>
</reference>
<proteinExistence type="predicted"/>
<organism evidence="3 4">
    <name type="scientific">Asaia bogorensis</name>
    <dbReference type="NCBI Taxonomy" id="91915"/>
    <lineage>
        <taxon>Bacteria</taxon>
        <taxon>Pseudomonadati</taxon>
        <taxon>Pseudomonadota</taxon>
        <taxon>Alphaproteobacteria</taxon>
        <taxon>Acetobacterales</taxon>
        <taxon>Acetobacteraceae</taxon>
        <taxon>Asaia</taxon>
    </lineage>
</organism>
<comment type="caution">
    <text evidence="3">The sequence shown here is derived from an EMBL/GenBank/DDBJ whole genome shotgun (WGS) entry which is preliminary data.</text>
</comment>
<reference evidence="3 4" key="2">
    <citation type="journal article" date="2014" name="PLoS ONE">
        <title>Evolution of mitochondria reconstructed from the energy metabolism of living bacteria.</title>
        <authorList>
            <person name="Degli Esposti M."/>
            <person name="Chouaia B."/>
            <person name="Comandatore F."/>
            <person name="Crotti E."/>
            <person name="Sassera D."/>
            <person name="Lievens P.M."/>
            <person name="Daffonchio D."/>
            <person name="Bandi C."/>
        </authorList>
    </citation>
    <scope>NUCLEOTIDE SEQUENCE [LARGE SCALE GENOMIC DNA]</scope>
    <source>
        <strain evidence="3 4">SF2.1</strain>
    </source>
</reference>
<feature type="chain" id="PRO_5001590321" description="Entericidin" evidence="2">
    <location>
        <begin position="26"/>
        <end position="64"/>
    </location>
</feature>
<dbReference type="RefSeq" id="WP_023977798.1">
    <property type="nucleotide sequence ID" value="NZ_CBLX010000004.1"/>
</dbReference>
<evidence type="ECO:0000313" key="4">
    <source>
        <dbReference type="Proteomes" id="UP000027583"/>
    </source>
</evidence>
<gene>
    <name evidence="3" type="ORF">ASAP_0559</name>
</gene>
<dbReference type="Proteomes" id="UP000027583">
    <property type="component" value="Unassembled WGS sequence"/>
</dbReference>
<protein>
    <recommendedName>
        <fullName evidence="5">Entericidin</fullName>
    </recommendedName>
</protein>
<feature type="compositionally biased region" description="Polar residues" evidence="1">
    <location>
        <begin position="53"/>
        <end position="64"/>
    </location>
</feature>
<name>A0A060QBS7_9PROT</name>
<feature type="signal peptide" evidence="2">
    <location>
        <begin position="1"/>
        <end position="25"/>
    </location>
</feature>